<protein>
    <submittedName>
        <fullName evidence="3">Spy/CpxP family protein refolding chaperone</fullName>
    </submittedName>
</protein>
<dbReference type="InterPro" id="IPR012899">
    <property type="entry name" value="LTXXQ"/>
</dbReference>
<keyword evidence="2" id="KW-0732">Signal</keyword>
<proteinExistence type="predicted"/>
<name>A0ABT1ZSJ3_9BURK</name>
<comment type="caution">
    <text evidence="3">The sequence shown here is derived from an EMBL/GenBank/DDBJ whole genome shotgun (WGS) entry which is preliminary data.</text>
</comment>
<feature type="chain" id="PRO_5047411181" evidence="2">
    <location>
        <begin position="25"/>
        <end position="193"/>
    </location>
</feature>
<feature type="compositionally biased region" description="Basic and acidic residues" evidence="1">
    <location>
        <begin position="149"/>
        <end position="165"/>
    </location>
</feature>
<dbReference type="Pfam" id="PF07813">
    <property type="entry name" value="LTXXQ"/>
    <property type="match status" value="1"/>
</dbReference>
<dbReference type="Gene3D" id="1.20.120.1490">
    <property type="match status" value="1"/>
</dbReference>
<sequence length="193" mass="20790">MMTTRFARACLFAFAVGATVPAFAVPLMDMRAEDLLFMSADVKKSLNLTPNQQTLWNQMEGRSRSTLRERQRRREALQEQAKAMVAKPDVELRDLNKAVEAEATTTAAEDKQLREAWLEVNDALDDKQRAQVATFVGEQLMRVVPDGHPGGERGGEHGGQRERGSHMGGHGRGGMGGGGGMGSPGGASLNIGG</sequence>
<feature type="signal peptide" evidence="2">
    <location>
        <begin position="1"/>
        <end position="24"/>
    </location>
</feature>
<feature type="region of interest" description="Disordered" evidence="1">
    <location>
        <begin position="143"/>
        <end position="193"/>
    </location>
</feature>
<dbReference type="RefSeq" id="WP_258817477.1">
    <property type="nucleotide sequence ID" value="NZ_JANUGW010000010.1"/>
</dbReference>
<evidence type="ECO:0000256" key="1">
    <source>
        <dbReference type="SAM" id="MobiDB-lite"/>
    </source>
</evidence>
<keyword evidence="4" id="KW-1185">Reference proteome</keyword>
<dbReference type="Proteomes" id="UP001204151">
    <property type="component" value="Unassembled WGS sequence"/>
</dbReference>
<evidence type="ECO:0000313" key="3">
    <source>
        <dbReference type="EMBL" id="MCS0582880.1"/>
    </source>
</evidence>
<evidence type="ECO:0000313" key="4">
    <source>
        <dbReference type="Proteomes" id="UP001204151"/>
    </source>
</evidence>
<dbReference type="EMBL" id="JANUGW010000010">
    <property type="protein sequence ID" value="MCS0582880.1"/>
    <property type="molecule type" value="Genomic_DNA"/>
</dbReference>
<organism evidence="3 4">
    <name type="scientific">Massilia pinisoli</name>
    <dbReference type="NCBI Taxonomy" id="1772194"/>
    <lineage>
        <taxon>Bacteria</taxon>
        <taxon>Pseudomonadati</taxon>
        <taxon>Pseudomonadota</taxon>
        <taxon>Betaproteobacteria</taxon>
        <taxon>Burkholderiales</taxon>
        <taxon>Oxalobacteraceae</taxon>
        <taxon>Telluria group</taxon>
        <taxon>Massilia</taxon>
    </lineage>
</organism>
<gene>
    <name evidence="3" type="ORF">NX784_14915</name>
</gene>
<feature type="compositionally biased region" description="Gly residues" evidence="1">
    <location>
        <begin position="166"/>
        <end position="193"/>
    </location>
</feature>
<accession>A0ABT1ZSJ3</accession>
<evidence type="ECO:0000256" key="2">
    <source>
        <dbReference type="SAM" id="SignalP"/>
    </source>
</evidence>
<reference evidence="3 4" key="1">
    <citation type="submission" date="2022-08" db="EMBL/GenBank/DDBJ databases">
        <title>Reclassification of Massilia species as members of the genera Telluria, Duganella, Pseudoduganella, Mokoshia gen. nov. and Zemynaea gen. nov. using orthogonal and non-orthogonal genome-based approaches.</title>
        <authorList>
            <person name="Bowman J.P."/>
        </authorList>
    </citation>
    <scope>NUCLEOTIDE SEQUENCE [LARGE SCALE GENOMIC DNA]</scope>
    <source>
        <strain evidence="3 4">JCM 31316</strain>
    </source>
</reference>